<dbReference type="OrthoDB" id="8445391at2"/>
<organism evidence="1 2">
    <name type="scientific">Devosia riboflavina</name>
    <dbReference type="NCBI Taxonomy" id="46914"/>
    <lineage>
        <taxon>Bacteria</taxon>
        <taxon>Pseudomonadati</taxon>
        <taxon>Pseudomonadota</taxon>
        <taxon>Alphaproteobacteria</taxon>
        <taxon>Hyphomicrobiales</taxon>
        <taxon>Devosiaceae</taxon>
        <taxon>Devosia</taxon>
    </lineage>
</organism>
<dbReference type="AlphaFoldDB" id="A0A087M2T8"/>
<reference evidence="1 2" key="1">
    <citation type="submission" date="2014-08" db="EMBL/GenBank/DDBJ databases">
        <authorList>
            <person name="Hassan Y.I."/>
            <person name="Lepp D."/>
            <person name="Zhou T."/>
        </authorList>
    </citation>
    <scope>NUCLEOTIDE SEQUENCE [LARGE SCALE GENOMIC DNA]</scope>
    <source>
        <strain evidence="1 2">IFO13584</strain>
    </source>
</reference>
<name>A0A087M2T8_9HYPH</name>
<dbReference type="EMBL" id="JQGC01000007">
    <property type="protein sequence ID" value="KFL31191.1"/>
    <property type="molecule type" value="Genomic_DNA"/>
</dbReference>
<evidence type="ECO:0000313" key="1">
    <source>
        <dbReference type="EMBL" id="KFL31191.1"/>
    </source>
</evidence>
<accession>A0A087M2T8</accession>
<keyword evidence="2" id="KW-1185">Reference proteome</keyword>
<sequence length="88" mass="9997">MTDYNASAELYPGRHYKHLRVARYQRFPSLAEAVQYAIEQLPLNVQPSSLVESDEVRYDGGAIRQLYFSDDYPLRRAFANRPATGGTG</sequence>
<gene>
    <name evidence="1" type="ORF">JP75_09860</name>
</gene>
<comment type="caution">
    <text evidence="1">The sequence shown here is derived from an EMBL/GenBank/DDBJ whole genome shotgun (WGS) entry which is preliminary data.</text>
</comment>
<dbReference type="Proteomes" id="UP000028981">
    <property type="component" value="Unassembled WGS sequence"/>
</dbReference>
<dbReference type="RefSeq" id="WP_035082280.1">
    <property type="nucleotide sequence ID" value="NZ_JQGC01000007.1"/>
</dbReference>
<protein>
    <submittedName>
        <fullName evidence="1">Uncharacterized protein</fullName>
    </submittedName>
</protein>
<proteinExistence type="predicted"/>
<evidence type="ECO:0000313" key="2">
    <source>
        <dbReference type="Proteomes" id="UP000028981"/>
    </source>
</evidence>